<dbReference type="PROSITE" id="PS00072">
    <property type="entry name" value="ACYL_COA_DH_1"/>
    <property type="match status" value="1"/>
</dbReference>
<dbReference type="GO" id="GO:0003995">
    <property type="term" value="F:acyl-CoA dehydrogenase activity"/>
    <property type="evidence" value="ECO:0007669"/>
    <property type="project" value="InterPro"/>
</dbReference>
<dbReference type="InterPro" id="IPR037069">
    <property type="entry name" value="AcylCoA_DH/ox_N_sf"/>
</dbReference>
<dbReference type="FunFam" id="2.40.110.10:FF:000002">
    <property type="entry name" value="Acyl-CoA dehydrogenase fadE12"/>
    <property type="match status" value="1"/>
</dbReference>
<name>A0A1V2IEF1_9ACTN</name>
<dbReference type="InterPro" id="IPR036250">
    <property type="entry name" value="AcylCo_DH-like_C"/>
</dbReference>
<dbReference type="Pfam" id="PF02771">
    <property type="entry name" value="Acyl-CoA_dh_N"/>
    <property type="match status" value="1"/>
</dbReference>
<dbReference type="PANTHER" id="PTHR48083:SF20">
    <property type="entry name" value="LONG-CHAIN SPECIFIC ACYL-COA DEHYDROGENASE, MITOCHONDRIAL"/>
    <property type="match status" value="1"/>
</dbReference>
<protein>
    <recommendedName>
        <fullName evidence="8">Acyl-[acyl-carrier-protein] dehydrogenase MbtN</fullName>
    </recommendedName>
    <alternativeName>
        <fullName evidence="9">Mycobactin synthase protein N</fullName>
    </alternativeName>
</protein>
<comment type="similarity">
    <text evidence="3 10">Belongs to the acyl-CoA dehydrogenase family.</text>
</comment>
<keyword evidence="4 10" id="KW-0285">Flavoprotein</keyword>
<dbReference type="Gene3D" id="2.40.110.10">
    <property type="entry name" value="Butyryl-CoA Dehydrogenase, subunit A, domain 2"/>
    <property type="match status" value="1"/>
</dbReference>
<sequence length="379" mass="40731">MRRTVYGPEHEAFRAAVRTFFEKEVVAHFDEWEERGMPPRDFYNKCGDLGILGLGIPEEYGGGGASYLFNAVVAEEAGRLGLGLGPLRIHCDISVPYFVDHANEEQRSRWLPGLASGELVCALALTEPGAGSDLAGLSASARLDGDEYVVNGSKTFITGGLNADIFLTAVKTDPTQRHAGLSLLVIDADAPGVSRGAPMKKIGLHIQEACEIFFDDVRVPVANLLGEVGQGFTYLTSHLPQERMSISVNAQASAASVVQQTVDYVNGRKAFGKTLSHFQNTKFVLAGCATEVEAGWAMLDRALTALDAGELTPTDAAKVKLFVTEMQGRVTDACLQLFGGYGYMTEYPVARAWADARVGRIYGGSSEIMKTIIAKDLGL</sequence>
<evidence type="ECO:0000256" key="10">
    <source>
        <dbReference type="RuleBase" id="RU362125"/>
    </source>
</evidence>
<dbReference type="STRING" id="1834516.BL253_11930"/>
<feature type="domain" description="Acyl-CoA dehydrogenase/oxidase N-terminal" evidence="13">
    <location>
        <begin position="8"/>
        <end position="118"/>
    </location>
</feature>
<evidence type="ECO:0000256" key="7">
    <source>
        <dbReference type="ARBA" id="ARBA00037085"/>
    </source>
</evidence>
<dbReference type="Gene3D" id="1.10.540.10">
    <property type="entry name" value="Acyl-CoA dehydrogenase/oxidase, N-terminal domain"/>
    <property type="match status" value="1"/>
</dbReference>
<evidence type="ECO:0000259" key="13">
    <source>
        <dbReference type="Pfam" id="PF02771"/>
    </source>
</evidence>
<evidence type="ECO:0000256" key="1">
    <source>
        <dbReference type="ARBA" id="ARBA00001974"/>
    </source>
</evidence>
<evidence type="ECO:0000259" key="12">
    <source>
        <dbReference type="Pfam" id="PF02770"/>
    </source>
</evidence>
<dbReference type="PANTHER" id="PTHR48083">
    <property type="entry name" value="MEDIUM-CHAIN SPECIFIC ACYL-COA DEHYDROGENASE, MITOCHONDRIAL-RELATED"/>
    <property type="match status" value="1"/>
</dbReference>
<evidence type="ECO:0000259" key="11">
    <source>
        <dbReference type="Pfam" id="PF00441"/>
    </source>
</evidence>
<dbReference type="OrthoDB" id="8876745at2"/>
<organism evidence="14 15">
    <name type="scientific">Pseudofrankia asymbiotica</name>
    <dbReference type="NCBI Taxonomy" id="1834516"/>
    <lineage>
        <taxon>Bacteria</taxon>
        <taxon>Bacillati</taxon>
        <taxon>Actinomycetota</taxon>
        <taxon>Actinomycetes</taxon>
        <taxon>Frankiales</taxon>
        <taxon>Frankiaceae</taxon>
        <taxon>Pseudofrankia</taxon>
    </lineage>
</organism>
<dbReference type="Proteomes" id="UP000188929">
    <property type="component" value="Unassembled WGS sequence"/>
</dbReference>
<accession>A0A1V2IEF1</accession>
<dbReference type="InterPro" id="IPR006091">
    <property type="entry name" value="Acyl-CoA_Oxase/DH_mid-dom"/>
</dbReference>
<dbReference type="InterPro" id="IPR046373">
    <property type="entry name" value="Acyl-CoA_Oxase/DH_mid-dom_sf"/>
</dbReference>
<evidence type="ECO:0000256" key="6">
    <source>
        <dbReference type="ARBA" id="ARBA00023002"/>
    </source>
</evidence>
<evidence type="ECO:0000313" key="14">
    <source>
        <dbReference type="EMBL" id="ONH30816.1"/>
    </source>
</evidence>
<dbReference type="Pfam" id="PF00441">
    <property type="entry name" value="Acyl-CoA_dh_1"/>
    <property type="match status" value="1"/>
</dbReference>
<keyword evidence="6 10" id="KW-0560">Oxidoreductase</keyword>
<dbReference type="GO" id="GO:0005737">
    <property type="term" value="C:cytoplasm"/>
    <property type="evidence" value="ECO:0007669"/>
    <property type="project" value="TreeGrafter"/>
</dbReference>
<dbReference type="InterPro" id="IPR013786">
    <property type="entry name" value="AcylCoA_DH/ox_N"/>
</dbReference>
<evidence type="ECO:0000256" key="3">
    <source>
        <dbReference type="ARBA" id="ARBA00009347"/>
    </source>
</evidence>
<reference evidence="15" key="1">
    <citation type="submission" date="2016-10" db="EMBL/GenBank/DDBJ databases">
        <title>Frankia sp. NRRL B-16386 Genome sequencing.</title>
        <authorList>
            <person name="Ghodhbane-Gtari F."/>
            <person name="Swanson E."/>
            <person name="Gueddou A."/>
            <person name="Hezbri K."/>
            <person name="Ktari K."/>
            <person name="Nouioui I."/>
            <person name="Morris K."/>
            <person name="Simpson S."/>
            <person name="Abebe-Akele F."/>
            <person name="Thomas K."/>
            <person name="Gtari M."/>
            <person name="Tisa L.S."/>
        </authorList>
    </citation>
    <scope>NUCLEOTIDE SEQUENCE [LARGE SCALE GENOMIC DNA]</scope>
    <source>
        <strain evidence="15">NRRL B-16386</strain>
    </source>
</reference>
<gene>
    <name evidence="14" type="ORF">BL253_11930</name>
</gene>
<comment type="function">
    <text evidence="7">Catalyzes the dehydrogenation at the alpha-beta position of ACP-bound acyl chains. This results in the introduction of a double bond in the lipidic chain, which is further transferred to the epsilon-amino group of lysine residue in the mycobactin core by MbtK.</text>
</comment>
<dbReference type="SUPFAM" id="SSF56645">
    <property type="entry name" value="Acyl-CoA dehydrogenase NM domain-like"/>
    <property type="match status" value="1"/>
</dbReference>
<dbReference type="AlphaFoldDB" id="A0A1V2IEF1"/>
<comment type="cofactor">
    <cofactor evidence="1 10">
        <name>FAD</name>
        <dbReference type="ChEBI" id="CHEBI:57692"/>
    </cofactor>
</comment>
<dbReference type="EMBL" id="MOMC01000022">
    <property type="protein sequence ID" value="ONH30816.1"/>
    <property type="molecule type" value="Genomic_DNA"/>
</dbReference>
<dbReference type="SUPFAM" id="SSF47203">
    <property type="entry name" value="Acyl-CoA dehydrogenase C-terminal domain-like"/>
    <property type="match status" value="1"/>
</dbReference>
<keyword evidence="15" id="KW-1185">Reference proteome</keyword>
<dbReference type="GO" id="GO:0033539">
    <property type="term" value="P:fatty acid beta-oxidation using acyl-CoA dehydrogenase"/>
    <property type="evidence" value="ECO:0007669"/>
    <property type="project" value="TreeGrafter"/>
</dbReference>
<comment type="caution">
    <text evidence="14">The sequence shown here is derived from an EMBL/GenBank/DDBJ whole genome shotgun (WGS) entry which is preliminary data.</text>
</comment>
<keyword evidence="5 10" id="KW-0274">FAD</keyword>
<dbReference type="FunFam" id="1.20.140.10:FF:000001">
    <property type="entry name" value="Acyl-CoA dehydrogenase"/>
    <property type="match status" value="1"/>
</dbReference>
<evidence type="ECO:0000313" key="15">
    <source>
        <dbReference type="Proteomes" id="UP000188929"/>
    </source>
</evidence>
<evidence type="ECO:0000256" key="4">
    <source>
        <dbReference type="ARBA" id="ARBA00022630"/>
    </source>
</evidence>
<dbReference type="InterPro" id="IPR050741">
    <property type="entry name" value="Acyl-CoA_dehydrogenase"/>
</dbReference>
<dbReference type="GO" id="GO:0050660">
    <property type="term" value="F:flavin adenine dinucleotide binding"/>
    <property type="evidence" value="ECO:0007669"/>
    <property type="project" value="InterPro"/>
</dbReference>
<dbReference type="Gene3D" id="1.20.140.10">
    <property type="entry name" value="Butyryl-CoA Dehydrogenase, subunit A, domain 3"/>
    <property type="match status" value="1"/>
</dbReference>
<evidence type="ECO:0000256" key="9">
    <source>
        <dbReference type="ARBA" id="ARBA00042660"/>
    </source>
</evidence>
<evidence type="ECO:0000256" key="2">
    <source>
        <dbReference type="ARBA" id="ARBA00005102"/>
    </source>
</evidence>
<dbReference type="InterPro" id="IPR009075">
    <property type="entry name" value="AcylCo_DH/oxidase_C"/>
</dbReference>
<dbReference type="InterPro" id="IPR006089">
    <property type="entry name" value="Acyl-CoA_DH_CS"/>
</dbReference>
<evidence type="ECO:0000256" key="5">
    <source>
        <dbReference type="ARBA" id="ARBA00022827"/>
    </source>
</evidence>
<dbReference type="RefSeq" id="WP_076816428.1">
    <property type="nucleotide sequence ID" value="NZ_MOMC01000022.1"/>
</dbReference>
<dbReference type="Pfam" id="PF02770">
    <property type="entry name" value="Acyl-CoA_dh_M"/>
    <property type="match status" value="1"/>
</dbReference>
<proteinExistence type="inferred from homology"/>
<evidence type="ECO:0000256" key="8">
    <source>
        <dbReference type="ARBA" id="ARBA00040394"/>
    </source>
</evidence>
<feature type="domain" description="Acyl-CoA dehydrogenase/oxidase C-terminal" evidence="11">
    <location>
        <begin position="229"/>
        <end position="377"/>
    </location>
</feature>
<dbReference type="InterPro" id="IPR009100">
    <property type="entry name" value="AcylCoA_DH/oxidase_NM_dom_sf"/>
</dbReference>
<dbReference type="PROSITE" id="PS00073">
    <property type="entry name" value="ACYL_COA_DH_2"/>
    <property type="match status" value="1"/>
</dbReference>
<comment type="pathway">
    <text evidence="2">Siderophore biosynthesis; mycobactin biosynthesis.</text>
</comment>
<feature type="domain" description="Acyl-CoA oxidase/dehydrogenase middle" evidence="12">
    <location>
        <begin position="122"/>
        <end position="217"/>
    </location>
</feature>